<dbReference type="PRINTS" id="PR00476">
    <property type="entry name" value="PHFRCTKINASE"/>
</dbReference>
<dbReference type="Gene3D" id="3.40.50.450">
    <property type="match status" value="1"/>
</dbReference>
<dbReference type="InterPro" id="IPR022953">
    <property type="entry name" value="ATP_PFK"/>
</dbReference>
<dbReference type="EMBL" id="UINC01041721">
    <property type="protein sequence ID" value="SVB43389.1"/>
    <property type="molecule type" value="Genomic_DNA"/>
</dbReference>
<dbReference type="InterPro" id="IPR050929">
    <property type="entry name" value="PFKA"/>
</dbReference>
<dbReference type="InterPro" id="IPR000023">
    <property type="entry name" value="Phosphofructokinase_dom"/>
</dbReference>
<keyword evidence="4" id="KW-0418">Kinase</keyword>
<organism evidence="7">
    <name type="scientific">marine metagenome</name>
    <dbReference type="NCBI Taxonomy" id="408172"/>
    <lineage>
        <taxon>unclassified sequences</taxon>
        <taxon>metagenomes</taxon>
        <taxon>ecological metagenomes</taxon>
    </lineage>
</organism>
<evidence type="ECO:0000256" key="4">
    <source>
        <dbReference type="ARBA" id="ARBA00022777"/>
    </source>
</evidence>
<dbReference type="UniPathway" id="UPA00109">
    <property type="reaction ID" value="UER00182"/>
</dbReference>
<keyword evidence="2" id="KW-0808">Transferase</keyword>
<dbReference type="GO" id="GO:0006002">
    <property type="term" value="P:fructose 6-phosphate metabolic process"/>
    <property type="evidence" value="ECO:0007669"/>
    <property type="project" value="InterPro"/>
</dbReference>
<evidence type="ECO:0000259" key="6">
    <source>
        <dbReference type="Pfam" id="PF00365"/>
    </source>
</evidence>
<name>A0A382DYZ1_9ZZZZ</name>
<accession>A0A382DYZ1</accession>
<comment type="cofactor">
    <cofactor evidence="1">
        <name>Mg(2+)</name>
        <dbReference type="ChEBI" id="CHEBI:18420"/>
    </cofactor>
</comment>
<sequence length="177" mass="18577">MSLGNILIMQSGGCTAVINQSLAGIITSYQKIAPQSRIFGADHGVEGILSGNIPDITDISNETIKSLGAAPGSALGSTRRKLRPSDTETIFNLLDRHKIKTFHIIGGNDSATTGLTFQREAESMGYDLTVVNIPKTIDNDLVQTDHCPGYGSSARFVAQATLGAGRDALAMGTSSPI</sequence>
<dbReference type="InterPro" id="IPR035966">
    <property type="entry name" value="PKF_sf"/>
</dbReference>
<proteinExistence type="predicted"/>
<protein>
    <recommendedName>
        <fullName evidence="6">Phosphofructokinase domain-containing protein</fullName>
    </recommendedName>
</protein>
<dbReference type="AlphaFoldDB" id="A0A382DYZ1"/>
<keyword evidence="5" id="KW-0460">Magnesium</keyword>
<reference evidence="7" key="1">
    <citation type="submission" date="2018-05" db="EMBL/GenBank/DDBJ databases">
        <authorList>
            <person name="Lanie J.A."/>
            <person name="Ng W.-L."/>
            <person name="Kazmierczak K.M."/>
            <person name="Andrzejewski T.M."/>
            <person name="Davidsen T.M."/>
            <person name="Wayne K.J."/>
            <person name="Tettelin H."/>
            <person name="Glass J.I."/>
            <person name="Rusch D."/>
            <person name="Podicherti R."/>
            <person name="Tsui H.-C.T."/>
            <person name="Winkler M.E."/>
        </authorList>
    </citation>
    <scope>NUCLEOTIDE SEQUENCE</scope>
</reference>
<keyword evidence="3" id="KW-0479">Metal-binding</keyword>
<feature type="domain" description="Phosphofructokinase" evidence="6">
    <location>
        <begin position="5"/>
        <end position="161"/>
    </location>
</feature>
<feature type="non-terminal residue" evidence="7">
    <location>
        <position position="177"/>
    </location>
</feature>
<dbReference type="Gene3D" id="3.40.50.460">
    <property type="entry name" value="Phosphofructokinase domain"/>
    <property type="match status" value="1"/>
</dbReference>
<dbReference type="Pfam" id="PF00365">
    <property type="entry name" value="PFK"/>
    <property type="match status" value="1"/>
</dbReference>
<dbReference type="GO" id="GO:0046872">
    <property type="term" value="F:metal ion binding"/>
    <property type="evidence" value="ECO:0007669"/>
    <property type="project" value="UniProtKB-KW"/>
</dbReference>
<gene>
    <name evidence="7" type="ORF">METZ01_LOCUS196243</name>
</gene>
<dbReference type="PANTHER" id="PTHR45770">
    <property type="entry name" value="ATP-DEPENDENT 6-PHOSPHOFRUCTOKINASE 1"/>
    <property type="match status" value="1"/>
</dbReference>
<evidence type="ECO:0000313" key="7">
    <source>
        <dbReference type="EMBL" id="SVB43389.1"/>
    </source>
</evidence>
<evidence type="ECO:0000256" key="3">
    <source>
        <dbReference type="ARBA" id="ARBA00022723"/>
    </source>
</evidence>
<evidence type="ECO:0000256" key="1">
    <source>
        <dbReference type="ARBA" id="ARBA00001946"/>
    </source>
</evidence>
<dbReference type="SUPFAM" id="SSF53784">
    <property type="entry name" value="Phosphofructokinase"/>
    <property type="match status" value="1"/>
</dbReference>
<evidence type="ECO:0000256" key="2">
    <source>
        <dbReference type="ARBA" id="ARBA00022679"/>
    </source>
</evidence>
<dbReference type="GO" id="GO:0003872">
    <property type="term" value="F:6-phosphofructokinase activity"/>
    <property type="evidence" value="ECO:0007669"/>
    <property type="project" value="InterPro"/>
</dbReference>
<evidence type="ECO:0000256" key="5">
    <source>
        <dbReference type="ARBA" id="ARBA00022842"/>
    </source>
</evidence>